<evidence type="ECO:0000256" key="1">
    <source>
        <dbReference type="SAM" id="MobiDB-lite"/>
    </source>
</evidence>
<protein>
    <submittedName>
        <fullName evidence="3">Uncharacterized protein</fullName>
    </submittedName>
</protein>
<evidence type="ECO:0000313" key="4">
    <source>
        <dbReference type="Proteomes" id="UP000308705"/>
    </source>
</evidence>
<dbReference type="AlphaFoldDB" id="A0A4U3LJI4"/>
<name>A0A4U3LJI4_9ACTN</name>
<keyword evidence="4" id="KW-1185">Reference proteome</keyword>
<dbReference type="Proteomes" id="UP000308705">
    <property type="component" value="Unassembled WGS sequence"/>
</dbReference>
<feature type="chain" id="PRO_5020333294" evidence="2">
    <location>
        <begin position="24"/>
        <end position="154"/>
    </location>
</feature>
<keyword evidence="2" id="KW-0732">Signal</keyword>
<proteinExistence type="predicted"/>
<feature type="region of interest" description="Disordered" evidence="1">
    <location>
        <begin position="27"/>
        <end position="62"/>
    </location>
</feature>
<organism evidence="3 4">
    <name type="scientific">Herbidospora galbida</name>
    <dbReference type="NCBI Taxonomy" id="2575442"/>
    <lineage>
        <taxon>Bacteria</taxon>
        <taxon>Bacillati</taxon>
        <taxon>Actinomycetota</taxon>
        <taxon>Actinomycetes</taxon>
        <taxon>Streptosporangiales</taxon>
        <taxon>Streptosporangiaceae</taxon>
        <taxon>Herbidospora</taxon>
    </lineage>
</organism>
<sequence>MRTYMVVGLGFGLALITGSAAFADSADRKHGNQAVKDRHHKHVQENKQHGRPTVHRDHTRDRRPVATRALGTAARRTVIGTASQHAALAAVHRYAAPGTHNQRATSAVVQRRTALATAQQRAAYAALQRHAARYTTTGRAAAHTADQHAAHAAA</sequence>
<feature type="signal peptide" evidence="2">
    <location>
        <begin position="1"/>
        <end position="23"/>
    </location>
</feature>
<dbReference type="EMBL" id="SZQA01000100">
    <property type="protein sequence ID" value="TKK75848.1"/>
    <property type="molecule type" value="Genomic_DNA"/>
</dbReference>
<gene>
    <name evidence="3" type="ORF">FDA94_38820</name>
</gene>
<feature type="non-terminal residue" evidence="3">
    <location>
        <position position="154"/>
    </location>
</feature>
<comment type="caution">
    <text evidence="3">The sequence shown here is derived from an EMBL/GenBank/DDBJ whole genome shotgun (WGS) entry which is preliminary data.</text>
</comment>
<dbReference type="RefSeq" id="WP_137252003.1">
    <property type="nucleotide sequence ID" value="NZ_SZQA01000100.1"/>
</dbReference>
<reference evidence="3 4" key="1">
    <citation type="submission" date="2019-04" db="EMBL/GenBank/DDBJ databases">
        <title>Herbidospora sp. NEAU-GS14.nov., a novel actinomycete isolated from soil.</title>
        <authorList>
            <person name="Han L."/>
        </authorList>
    </citation>
    <scope>NUCLEOTIDE SEQUENCE [LARGE SCALE GENOMIC DNA]</scope>
    <source>
        <strain evidence="3 4">NEAU-GS14</strain>
    </source>
</reference>
<feature type="compositionally biased region" description="Basic and acidic residues" evidence="1">
    <location>
        <begin position="43"/>
        <end position="62"/>
    </location>
</feature>
<evidence type="ECO:0000256" key="2">
    <source>
        <dbReference type="SAM" id="SignalP"/>
    </source>
</evidence>
<evidence type="ECO:0000313" key="3">
    <source>
        <dbReference type="EMBL" id="TKK75848.1"/>
    </source>
</evidence>
<accession>A0A4U3LJI4</accession>